<dbReference type="RefSeq" id="WP_176106371.1">
    <property type="nucleotide sequence ID" value="NZ_JAALDK010000001.1"/>
</dbReference>
<accession>A0A7Y6JWV8</accession>
<evidence type="ECO:0000313" key="2">
    <source>
        <dbReference type="Proteomes" id="UP000594380"/>
    </source>
</evidence>
<dbReference type="EMBL" id="JAALDK010000001">
    <property type="protein sequence ID" value="NUX99773.1"/>
    <property type="molecule type" value="Genomic_DNA"/>
</dbReference>
<reference evidence="1 2" key="1">
    <citation type="submission" date="2020-02" db="EMBL/GenBank/DDBJ databases">
        <title>Paraburkholderia simonii sp. nov. and Paraburkholderia youngii sp. nov. Brazilian and Mexican Mimosa-associated rhizobia.</title>
        <authorList>
            <person name="Mavima L."/>
            <person name="Beukes C.W."/>
            <person name="Chan W.Y."/>
            <person name="Palmer M."/>
            <person name="De Meyer S.E."/>
            <person name="James E.K."/>
            <person name="Venter S.N."/>
            <person name="Steenkamp E.T."/>
        </authorList>
    </citation>
    <scope>NUCLEOTIDE SEQUENCE [LARGE SCALE GENOMIC DNA]</scope>
    <source>
        <strain evidence="1 2">JPY169</strain>
    </source>
</reference>
<sequence length="1174" mass="124754">MLRFSGFAFLENPPRLDRTASDSYIAVEFPPQSFGEEAFLQTIGQDAEAAGQQEVTADKNYPPQNIAGTEDAVPGVLPVARVRMAAASRIVVSMPDEQSSIAFDLPTILGALRDWPMRRASGAVPEPSGGQISFDWIGKLVRDPALVSLKNETSGFLSQLAGSAPENAASLTNAIAQSGIQLAQQAVSMLSGASTTSGNESAHVTAVLRQNLLSSAAALEQQYPALRGDAARTASLTALSMAALESFSVFGQASPGAVTRLPTLPFFTLLLGPQEPPDSVTALELPYRVITSPLEPARWAHSITPVTRNGHTELWHTRLSSGSSGTGPGAPGRMRAIWSPDYRPQSELPTLYQVISLPGPPPGRPNPDVIRMSLDPVDRSMLVTLMAGFDATPSKGNSYSPIGSEAKRLHLSALGALLDAEGNWEVRPEGIDLEQWRHLASLGRDHYVRVVYAGFLCPFGHAASLVKVTERRFEPLGKDGPGRIAVLRQRFFLLVRQQRRSYDGTNSPNNGRDFPFTSVEILTRITPDLMDPGVVGTASHVAADPTAGDPYQNPTIEARMLFWPMVPTSDPNNPADVMFDIAATDLVGNRVTFSMPLMFVGDPANQNTNTTSNLIAAYNAAQPEPKLRTSLGGSVVAYAPGTDADKGDTKLPTADITLHAGPVTVHDNTNPNFYPQIYRANVGIKPVQKLLGKPGFISEVTYPKFYSENGFDATANAGQVFLQFTSSQALNFGGGTDQAKSDTLGALASPQMNLLGLSKLAGPVAGKTASTADQVLTALGNVKNSTFDPTDFFNNATLLGGIDLGAIVQKSASLAGEEVPKILSRDFPDRVEASFDWSTTVVGSDPAGLIIPRADPSGPDTRLVMSGIVTTPIQSAASPTIQASATLNNFKVNLFGFIILWFEKLEFNAKRGQKPDVSVQLRDGQDAVTFGGPLEFVNALRQVIPGNGFSDPPAIQVTPSGIGASYSLTLPTIGVGVFVLSNVSLGASFSLPFDATPARVNFYFSQREHPFSLAVSMIGGGGFFGIGISSAGVNEIEAALEFGAMVAIDLGVASGSVEIKAGVYFHWLEPTPGQGTVELAGYVRIHGELCVLALISVSLTFNLQLGYQKAGNSSIVYGEAQLTVEIDILMFSTSVSVRCRREFAGSAGDPKFIDQVPNEQVWADYCDAFAVEAV</sequence>
<organism evidence="1 2">
    <name type="scientific">Paraburkholderia youngii</name>
    <dbReference type="NCBI Taxonomy" id="2782701"/>
    <lineage>
        <taxon>Bacteria</taxon>
        <taxon>Pseudomonadati</taxon>
        <taxon>Pseudomonadota</taxon>
        <taxon>Betaproteobacteria</taxon>
        <taxon>Burkholderiales</taxon>
        <taxon>Burkholderiaceae</taxon>
        <taxon>Paraburkholderia</taxon>
    </lineage>
</organism>
<dbReference type="AlphaFoldDB" id="A0A7Y6JWV8"/>
<evidence type="ECO:0000313" key="1">
    <source>
        <dbReference type="EMBL" id="NUX99773.1"/>
    </source>
</evidence>
<name>A0A7Y6JWV8_9BURK</name>
<dbReference type="Proteomes" id="UP000594380">
    <property type="component" value="Unassembled WGS sequence"/>
</dbReference>
<dbReference type="GeneID" id="301100406"/>
<protein>
    <submittedName>
        <fullName evidence="1">Uncharacterized protein</fullName>
    </submittedName>
</protein>
<proteinExistence type="predicted"/>
<gene>
    <name evidence="1" type="ORF">G5S42_08665</name>
</gene>
<comment type="caution">
    <text evidence="1">The sequence shown here is derived from an EMBL/GenBank/DDBJ whole genome shotgun (WGS) entry which is preliminary data.</text>
</comment>